<dbReference type="EMBL" id="FNRS01000002">
    <property type="protein sequence ID" value="SED66576.1"/>
    <property type="molecule type" value="Genomic_DNA"/>
</dbReference>
<keyword evidence="4 6" id="KW-0143">Chaperone</keyword>
<reference evidence="7 9" key="1">
    <citation type="submission" date="2015-02" db="EMBL/GenBank/DDBJ databases">
        <title>Pseudomonas helleri sp. nov. and Pseudomonas weihenstephanensis sp. nov., isolated from raw cows milk.</title>
        <authorList>
            <person name="von Neubeck M."/>
            <person name="Huptas C."/>
            <person name="Wenning M."/>
            <person name="Scherer S."/>
        </authorList>
    </citation>
    <scope>NUCLEOTIDE SEQUENCE [LARGE SCALE GENOMIC DNA]</scope>
    <source>
        <strain evidence="7 9">DSM 21104</strain>
    </source>
</reference>
<dbReference type="STRING" id="47884.SAMN04490203_4401"/>
<dbReference type="CDD" id="cd00498">
    <property type="entry name" value="Hsp33"/>
    <property type="match status" value="1"/>
</dbReference>
<sequence>MSDLHKTDATQRFMFDSNDARGELASLEHSYAEVLAKHNYPQPVQQLLGELMAAAALLVGNQKIDGLLSLQARSEGPVPLLMIECTSEREIRGLARFDADKIAADATLADLLPNGVLAITIDPTVGKRYQGIVDLNGTTLADCFTNYFVMSEQVPTRFWLVADGQRARGMFLQQLPADVIEDEDERADSWSKLLMLGDTLKAEELLGLDNETILHRLYHEETVRLFDGQAIEFKCSCSRERSGNALTSLGLEDAQKVVSEHGGHLEIDCQFCNERYLFDAADVDQLFAGAGVESPSGTQH</sequence>
<dbReference type="SUPFAM" id="SSF118352">
    <property type="entry name" value="HSP33 redox switch-like"/>
    <property type="match status" value="1"/>
</dbReference>
<evidence type="ECO:0000256" key="2">
    <source>
        <dbReference type="ARBA" id="ARBA00022833"/>
    </source>
</evidence>
<keyword evidence="2 6" id="KW-0862">Zinc</keyword>
<comment type="similarity">
    <text evidence="6">Belongs to the HSP33 family.</text>
</comment>
<dbReference type="AlphaFoldDB" id="A0A0J6GD26"/>
<protein>
    <recommendedName>
        <fullName evidence="6">33 kDa chaperonin</fullName>
    </recommendedName>
    <alternativeName>
        <fullName evidence="6">Heat shock protein 33 homolog</fullName>
        <shortName evidence="6">HSP33</shortName>
    </alternativeName>
</protein>
<comment type="function">
    <text evidence="6">Redox regulated molecular chaperone. Protects both thermally unfolding and oxidatively damaged proteins from irreversible aggregation. Plays an important role in the bacterial defense system toward oxidative stress.</text>
</comment>
<feature type="disulfide bond" description="Redox-active" evidence="6">
    <location>
        <begin position="235"/>
        <end position="237"/>
    </location>
</feature>
<dbReference type="InterPro" id="IPR000397">
    <property type="entry name" value="Heat_shock_Hsp33"/>
</dbReference>
<feature type="disulfide bond" description="Redox-active" evidence="6">
    <location>
        <begin position="269"/>
        <end position="272"/>
    </location>
</feature>
<evidence type="ECO:0000256" key="6">
    <source>
        <dbReference type="HAMAP-Rule" id="MF_00117"/>
    </source>
</evidence>
<dbReference type="RefSeq" id="WP_048384012.1">
    <property type="nucleotide sequence ID" value="NZ_FNRS01000002.1"/>
</dbReference>
<accession>A0A0J6GD26</accession>
<evidence type="ECO:0000313" key="7">
    <source>
        <dbReference type="EMBL" id="KMM82616.1"/>
    </source>
</evidence>
<dbReference type="GO" id="GO:0005737">
    <property type="term" value="C:cytoplasm"/>
    <property type="evidence" value="ECO:0007669"/>
    <property type="project" value="UniProtKB-SubCell"/>
</dbReference>
<dbReference type="NCBIfam" id="NF001033">
    <property type="entry name" value="PRK00114.1"/>
    <property type="match status" value="1"/>
</dbReference>
<dbReference type="PATRIC" id="fig|47884.3.peg.313"/>
<gene>
    <name evidence="6" type="primary">hslO</name>
    <name evidence="8" type="ORF">SAMN04490203_4401</name>
    <name evidence="7" type="ORF">TU78_21950</name>
</gene>
<dbReference type="Proteomes" id="UP000036395">
    <property type="component" value="Unassembled WGS sequence"/>
</dbReference>
<dbReference type="Gene3D" id="1.10.287.480">
    <property type="entry name" value="helix hairpin bin"/>
    <property type="match status" value="1"/>
</dbReference>
<dbReference type="GO" id="GO:0044183">
    <property type="term" value="F:protein folding chaperone"/>
    <property type="evidence" value="ECO:0007669"/>
    <property type="project" value="TreeGrafter"/>
</dbReference>
<keyword evidence="10" id="KW-1185">Reference proteome</keyword>
<keyword evidence="5 6" id="KW-0676">Redox-active center</keyword>
<dbReference type="GO" id="GO:0042026">
    <property type="term" value="P:protein refolding"/>
    <property type="evidence" value="ECO:0007669"/>
    <property type="project" value="TreeGrafter"/>
</dbReference>
<evidence type="ECO:0000313" key="10">
    <source>
        <dbReference type="Proteomes" id="UP000183155"/>
    </source>
</evidence>
<dbReference type="InterPro" id="IPR016153">
    <property type="entry name" value="Heat_shock_Hsp33_N"/>
</dbReference>
<name>A0A0J6GD26_PSETA</name>
<organism evidence="7 9">
    <name type="scientific">Pseudomonas taetrolens</name>
    <dbReference type="NCBI Taxonomy" id="47884"/>
    <lineage>
        <taxon>Bacteria</taxon>
        <taxon>Pseudomonadati</taxon>
        <taxon>Pseudomonadota</taxon>
        <taxon>Gammaproteobacteria</taxon>
        <taxon>Pseudomonadales</taxon>
        <taxon>Pseudomonadaceae</taxon>
        <taxon>Pseudomonas</taxon>
    </lineage>
</organism>
<dbReference type="PIRSF" id="PIRSF005261">
    <property type="entry name" value="Heat_shock_Hsp33"/>
    <property type="match status" value="1"/>
</dbReference>
<evidence type="ECO:0000256" key="1">
    <source>
        <dbReference type="ARBA" id="ARBA00022490"/>
    </source>
</evidence>
<keyword evidence="3 6" id="KW-1015">Disulfide bond</keyword>
<dbReference type="PANTHER" id="PTHR30111">
    <property type="entry name" value="33 KDA CHAPERONIN"/>
    <property type="match status" value="1"/>
</dbReference>
<comment type="subcellular location">
    <subcellularLocation>
        <location evidence="6">Cytoplasm</location>
    </subcellularLocation>
</comment>
<proteinExistence type="inferred from homology"/>
<evidence type="ECO:0000256" key="4">
    <source>
        <dbReference type="ARBA" id="ARBA00023186"/>
    </source>
</evidence>
<dbReference type="EMBL" id="JYLA01000011">
    <property type="protein sequence ID" value="KMM82616.1"/>
    <property type="molecule type" value="Genomic_DNA"/>
</dbReference>
<dbReference type="SUPFAM" id="SSF64397">
    <property type="entry name" value="Hsp33 domain"/>
    <property type="match status" value="1"/>
</dbReference>
<comment type="caution">
    <text evidence="7">The sequence shown here is derived from an EMBL/GenBank/DDBJ whole genome shotgun (WGS) entry which is preliminary data.</text>
</comment>
<evidence type="ECO:0000313" key="8">
    <source>
        <dbReference type="EMBL" id="SED66576.1"/>
    </source>
</evidence>
<dbReference type="OrthoDB" id="9793753at2"/>
<dbReference type="InterPro" id="IPR023212">
    <property type="entry name" value="Hsp33_helix_hairpin_bin_dom_sf"/>
</dbReference>
<dbReference type="InterPro" id="IPR016154">
    <property type="entry name" value="Heat_shock_Hsp33_C"/>
</dbReference>
<dbReference type="Proteomes" id="UP000183155">
    <property type="component" value="Unassembled WGS sequence"/>
</dbReference>
<evidence type="ECO:0000256" key="5">
    <source>
        <dbReference type="ARBA" id="ARBA00023284"/>
    </source>
</evidence>
<comment type="PTM">
    <text evidence="6">Under oxidizing conditions two disulfide bonds are formed involving the reactive cysteines. Under reducing conditions zinc is bound to the reactive cysteines and the protein is inactive.</text>
</comment>
<keyword evidence="1 6" id="KW-0963">Cytoplasm</keyword>
<dbReference type="Gene3D" id="3.55.30.10">
    <property type="entry name" value="Hsp33 domain"/>
    <property type="match status" value="1"/>
</dbReference>
<evidence type="ECO:0000256" key="3">
    <source>
        <dbReference type="ARBA" id="ARBA00023157"/>
    </source>
</evidence>
<dbReference type="GO" id="GO:0051082">
    <property type="term" value="F:unfolded protein binding"/>
    <property type="evidence" value="ECO:0007669"/>
    <property type="project" value="UniProtKB-UniRule"/>
</dbReference>
<reference evidence="8 10" key="2">
    <citation type="submission" date="2016-10" db="EMBL/GenBank/DDBJ databases">
        <authorList>
            <person name="Varghese N."/>
            <person name="Submissions S."/>
        </authorList>
    </citation>
    <scope>NUCLEOTIDE SEQUENCE [LARGE SCALE GENOMIC DNA]</scope>
    <source>
        <strain evidence="8 10">BS3652</strain>
    </source>
</reference>
<dbReference type="Pfam" id="PF01430">
    <property type="entry name" value="HSP33"/>
    <property type="match status" value="1"/>
</dbReference>
<evidence type="ECO:0000313" key="9">
    <source>
        <dbReference type="Proteomes" id="UP000036395"/>
    </source>
</evidence>
<dbReference type="HAMAP" id="MF_00117">
    <property type="entry name" value="HslO"/>
    <property type="match status" value="1"/>
</dbReference>
<dbReference type="PANTHER" id="PTHR30111:SF1">
    <property type="entry name" value="33 KDA CHAPERONIN"/>
    <property type="match status" value="1"/>
</dbReference>
<dbReference type="Gene3D" id="3.90.1280.10">
    <property type="entry name" value="HSP33 redox switch-like"/>
    <property type="match status" value="1"/>
</dbReference>